<dbReference type="Proteomes" id="UP000515129">
    <property type="component" value="Unplaced"/>
</dbReference>
<dbReference type="GeneID" id="113071845"/>
<evidence type="ECO:0000259" key="2">
    <source>
        <dbReference type="Pfam" id="PF20499"/>
    </source>
</evidence>
<evidence type="ECO:0000256" key="1">
    <source>
        <dbReference type="SAM" id="MobiDB-lite"/>
    </source>
</evidence>
<reference evidence="4" key="1">
    <citation type="submission" date="2025-08" db="UniProtKB">
        <authorList>
            <consortium name="RefSeq"/>
        </authorList>
    </citation>
    <scope>IDENTIFICATION</scope>
    <source>
        <strain evidence="4">Wakin</strain>
        <tissue evidence="4">Muscle</tissue>
    </source>
</reference>
<dbReference type="PANTHER" id="PTHR24401">
    <property type="entry name" value="SI:CH211-243P7.3-RELATED"/>
    <property type="match status" value="1"/>
</dbReference>
<dbReference type="OrthoDB" id="10057688at2759"/>
<dbReference type="PANTHER" id="PTHR24401:SF29">
    <property type="entry name" value="SI:CH211-243P7.3-RELATED"/>
    <property type="match status" value="1"/>
</dbReference>
<feature type="region of interest" description="Disordered" evidence="1">
    <location>
        <begin position="206"/>
        <end position="252"/>
    </location>
</feature>
<evidence type="ECO:0000313" key="3">
    <source>
        <dbReference type="Proteomes" id="UP000515129"/>
    </source>
</evidence>
<feature type="region of interest" description="Disordered" evidence="1">
    <location>
        <begin position="865"/>
        <end position="900"/>
    </location>
</feature>
<keyword evidence="3" id="KW-1185">Reference proteome</keyword>
<organism evidence="3 4">
    <name type="scientific">Carassius auratus</name>
    <name type="common">Goldfish</name>
    <dbReference type="NCBI Taxonomy" id="7957"/>
    <lineage>
        <taxon>Eukaryota</taxon>
        <taxon>Metazoa</taxon>
        <taxon>Chordata</taxon>
        <taxon>Craniata</taxon>
        <taxon>Vertebrata</taxon>
        <taxon>Euteleostomi</taxon>
        <taxon>Actinopterygii</taxon>
        <taxon>Neopterygii</taxon>
        <taxon>Teleostei</taxon>
        <taxon>Ostariophysi</taxon>
        <taxon>Cypriniformes</taxon>
        <taxon>Cyprinidae</taxon>
        <taxon>Cyprininae</taxon>
        <taxon>Carassius</taxon>
    </lineage>
</organism>
<dbReference type="RefSeq" id="XP_026100933.1">
    <property type="nucleotide sequence ID" value="XM_026245148.1"/>
</dbReference>
<feature type="region of interest" description="Disordered" evidence="1">
    <location>
        <begin position="1155"/>
        <end position="1256"/>
    </location>
</feature>
<dbReference type="KEGG" id="caua:113071845"/>
<feature type="region of interest" description="Disordered" evidence="1">
    <location>
        <begin position="913"/>
        <end position="941"/>
    </location>
</feature>
<gene>
    <name evidence="4" type="primary">LOC113071845</name>
</gene>
<dbReference type="InterPro" id="IPR046616">
    <property type="entry name" value="DUF6729"/>
</dbReference>
<feature type="compositionally biased region" description="Low complexity" evidence="1">
    <location>
        <begin position="1177"/>
        <end position="1248"/>
    </location>
</feature>
<protein>
    <submittedName>
        <fullName evidence="4">Uncharacterized protein LOC113071845</fullName>
    </submittedName>
</protein>
<feature type="compositionally biased region" description="Acidic residues" evidence="1">
    <location>
        <begin position="880"/>
        <end position="893"/>
    </location>
</feature>
<sequence>MESKPNLRFEAGELVLRPSKKAAPLEKIHLSEVAKGVPFVPKDPEAVLEEAKVRVIQGGGCPFDDLLLQSQSAIQFGQYRGKTFKWMLENDLGYSLMVLSGHQREREAGRLDRGALMANKDVFLKYACTFEKVAEAIKVRRQREGTISGCEGDCLVGFGIYNRHTFKELYEAKDRERKSYVDFIKGSKTSAGSKMDALKKYILQREQKKSRAKGRKPFASSASSASQPVPHTSHLASPPPTQSSLSQPATVHEPTDADLLASAMEVETQVHQPPPTSMPIHSPRLEQRAAQRLVSAASEGGRAVLTDNLQMWWYPPQPRLLYHQPPASPDVFFTCPLCLWMPYRMWSYKLLCSSPDCRRSGQRLTACGLYKTVRRVLNLHGWYFLATEYLECQRCHKKLAAWSYEILDQLDPAHRRMFPAILTYRFSCDMHVAKLMRERTLGNSATMLYHKLCEEHSEDWMERTLQYLSVCDRFQSTSTRPITPPPPMPPVPTAQWLLSVHAEDVRSPVAKKLAGAGAGTAAWVTNVGNEHGQVLMSVLTSHEGQGLLPMTTGLVRRYQAAGVAPPTLLYVDRDCCSSVGTSRAAAMFSGWSDLVVRLDVWHFMRRFAAGLHTDSHPLYGLFMAKLSACIFVWDEGDVALLREAKRRELEQKQGIRGLTEEQLTGRLTSKQLAQHCRRCTRGLEETEQLIGLMLEAFRDARETMGIPLVDQERMDVIWDTQRRHLSCIQDPPGVQLYTQTGSVKKGGLTLPVYRCARGSTSLESFHNHLNRFIPGTSANLENFQAYLLEGFERWNEDRAAAAVTHAPLSLRCYSGSLQHSLNELSQRLLGCSLVQDYSKPGEYTGELIGVEYLCSQQSWEFRENFGRDPDVPDGIPADLGDIEDEGFGDETEEQDHTVSPLSLVSTKEAILLSRDSESPSQSSQDLPPEPQEDVCRGPDGTPGFDRVVDLARYLVELREKPCVSDREAADIVRLWDRLPDSDRQGVSYPPRHKDRLLQGRFKATHSKTSTCHGKESLKRCVLGQGSGPAQWPNISRIVEAVCLELCSIHPAGKVKWGVSMNRWAAILHDYQAIRRLVGNCPALRGRTRIQLFEVNQRTLSVWYNNYRKKLEADVLALSVPLPQISMVSHTQLPLARQMTSMPSAPGSSLKSFPYVANPDLSGQATRRGQRPPPPASAPALSAQRPASHSAPPAASLSAPPAASLSAPPAASLSAPPAASLSAPPAASLSAPPAASLSAPPAAAALSSPGASMSRTTLWRKRKAAEVFAQEQGLPRPQQPARKPYVCTQCGQPRKKEFGHTRVGNFYFCATAEGKTLGQWLQEKKNEGNPSL</sequence>
<name>A0A6P6MX21_CARAU</name>
<accession>A0A6P6MX21</accession>
<evidence type="ECO:0000313" key="4">
    <source>
        <dbReference type="RefSeq" id="XP_026100933.1"/>
    </source>
</evidence>
<feature type="domain" description="DUF6729" evidence="2">
    <location>
        <begin position="296"/>
        <end position="505"/>
    </location>
</feature>
<dbReference type="Pfam" id="PF20499">
    <property type="entry name" value="DUF6729"/>
    <property type="match status" value="1"/>
</dbReference>
<proteinExistence type="predicted"/>